<evidence type="ECO:0000313" key="2">
    <source>
        <dbReference type="Proteomes" id="UP001165083"/>
    </source>
</evidence>
<sequence>MALRCLQIDQTSAVVSIQEKITLRSRKSITNPKTLPSSRRESCLPCKQLDVPVLWVTQSILYYCLDEDVPRSAHQKDNHYAFLECKLPCYGELRPNVPIARTHRLPFSLLFYSFLTSSLSPRLPQGYLIMRMYHVLLVATLVFYGSCEAVSNERSLRSGTRVVDAIDSHNEERAAVPKFTGVFRDQADMDKWLITWMNKKNTLTTVSKRLKVYNIPQDATKANENLKALLKYETMVKDAKLGKNYAFFNGHYYTKAQTDETIAKWIMADYSVKSAAEAFGVAGLSWKQLISHRNYNAFKKFLDDRKTWKRMVESNFETM</sequence>
<keyword evidence="2" id="KW-1185">Reference proteome</keyword>
<gene>
    <name evidence="1" type="ORF">Plil01_001794900</name>
</gene>
<evidence type="ECO:0000313" key="1">
    <source>
        <dbReference type="EMBL" id="GMF65259.1"/>
    </source>
</evidence>
<accession>A0A9W7D923</accession>
<proteinExistence type="predicted"/>
<dbReference type="EMBL" id="BSXW01012456">
    <property type="protein sequence ID" value="GMF65259.1"/>
    <property type="molecule type" value="Genomic_DNA"/>
</dbReference>
<protein>
    <submittedName>
        <fullName evidence="1">Unnamed protein product</fullName>
    </submittedName>
</protein>
<comment type="caution">
    <text evidence="1">The sequence shown here is derived from an EMBL/GenBank/DDBJ whole genome shotgun (WGS) entry which is preliminary data.</text>
</comment>
<reference evidence="1" key="1">
    <citation type="submission" date="2023-04" db="EMBL/GenBank/DDBJ databases">
        <title>Phytophthora lilii NBRC 32176.</title>
        <authorList>
            <person name="Ichikawa N."/>
            <person name="Sato H."/>
            <person name="Tonouchi N."/>
        </authorList>
    </citation>
    <scope>NUCLEOTIDE SEQUENCE</scope>
    <source>
        <strain evidence="1">NBRC 32176</strain>
    </source>
</reference>
<name>A0A9W7D923_9STRA</name>
<organism evidence="1 2">
    <name type="scientific">Phytophthora lilii</name>
    <dbReference type="NCBI Taxonomy" id="2077276"/>
    <lineage>
        <taxon>Eukaryota</taxon>
        <taxon>Sar</taxon>
        <taxon>Stramenopiles</taxon>
        <taxon>Oomycota</taxon>
        <taxon>Peronosporomycetes</taxon>
        <taxon>Peronosporales</taxon>
        <taxon>Peronosporaceae</taxon>
        <taxon>Phytophthora</taxon>
    </lineage>
</organism>
<dbReference type="AlphaFoldDB" id="A0A9W7D923"/>
<dbReference type="Proteomes" id="UP001165083">
    <property type="component" value="Unassembled WGS sequence"/>
</dbReference>